<feature type="compositionally biased region" description="Polar residues" evidence="6">
    <location>
        <begin position="309"/>
        <end position="322"/>
    </location>
</feature>
<accession>A0ABN9UPY3</accession>
<keyword evidence="2" id="KW-0808">Transferase</keyword>
<evidence type="ECO:0000256" key="6">
    <source>
        <dbReference type="SAM" id="MobiDB-lite"/>
    </source>
</evidence>
<reference evidence="8" key="1">
    <citation type="submission" date="2023-10" db="EMBL/GenBank/DDBJ databases">
        <authorList>
            <person name="Chen Y."/>
            <person name="Shah S."/>
            <person name="Dougan E. K."/>
            <person name="Thang M."/>
            <person name="Chan C."/>
        </authorList>
    </citation>
    <scope>NUCLEOTIDE SEQUENCE [LARGE SCALE GENOMIC DNA]</scope>
</reference>
<evidence type="ECO:0000259" key="7">
    <source>
        <dbReference type="PROSITE" id="PS50011"/>
    </source>
</evidence>
<dbReference type="InterPro" id="IPR011009">
    <property type="entry name" value="Kinase-like_dom_sf"/>
</dbReference>
<keyword evidence="9" id="KW-1185">Reference proteome</keyword>
<evidence type="ECO:0000256" key="2">
    <source>
        <dbReference type="ARBA" id="ARBA00022679"/>
    </source>
</evidence>
<dbReference type="InterPro" id="IPR000719">
    <property type="entry name" value="Prot_kinase_dom"/>
</dbReference>
<organism evidence="8 9">
    <name type="scientific">Prorocentrum cordatum</name>
    <dbReference type="NCBI Taxonomy" id="2364126"/>
    <lineage>
        <taxon>Eukaryota</taxon>
        <taxon>Sar</taxon>
        <taxon>Alveolata</taxon>
        <taxon>Dinophyceae</taxon>
        <taxon>Prorocentrales</taxon>
        <taxon>Prorocentraceae</taxon>
        <taxon>Prorocentrum</taxon>
    </lineage>
</organism>
<evidence type="ECO:0000256" key="1">
    <source>
        <dbReference type="ARBA" id="ARBA00022527"/>
    </source>
</evidence>
<comment type="caution">
    <text evidence="8">The sequence shown here is derived from an EMBL/GenBank/DDBJ whole genome shotgun (WGS) entry which is preliminary data.</text>
</comment>
<evidence type="ECO:0000313" key="9">
    <source>
        <dbReference type="Proteomes" id="UP001189429"/>
    </source>
</evidence>
<keyword evidence="3" id="KW-0547">Nucleotide-binding</keyword>
<dbReference type="Proteomes" id="UP001189429">
    <property type="component" value="Unassembled WGS sequence"/>
</dbReference>
<feature type="domain" description="Protein kinase" evidence="7">
    <location>
        <begin position="1"/>
        <end position="182"/>
    </location>
</feature>
<dbReference type="Pfam" id="PF00069">
    <property type="entry name" value="Pkinase"/>
    <property type="match status" value="1"/>
</dbReference>
<dbReference type="InterPro" id="IPR008271">
    <property type="entry name" value="Ser/Thr_kinase_AS"/>
</dbReference>
<dbReference type="PROSITE" id="PS00108">
    <property type="entry name" value="PROTEIN_KINASE_ST"/>
    <property type="match status" value="1"/>
</dbReference>
<gene>
    <name evidence="8" type="ORF">PCOR1329_LOCUS50541</name>
</gene>
<sequence>MLLEFARDGSLYDMLQSGGRLREPKAAPIFSGVVSGLEHLHSKGVIHRDVKPENILICRGPTGEPVAKLADFGWCAELEANEAPRHTFCGTVDYLSPEAAPPPAWDFKVDIWAAGVLLFEMLTAKPPFVGFNQALTIEAIRSADFEFPEYVSALARDLVSKLLVKERWKRPSLVEVAEHPWMHQHVVLPRLLQEDCLRAWPRGAPASPSTAKACDAQAAEATQLAPAACGGSKLSAPVVASTGARPVEASAPAAPSPLGAPAGAAAAPGATFEALRRRLEARALLANESLRDLEAEGQQLDHQRARLVQAQTQKEQKLQNVQEPPRGRCSSRGSSTLKSTKS</sequence>
<keyword evidence="4" id="KW-0418">Kinase</keyword>
<evidence type="ECO:0000313" key="8">
    <source>
        <dbReference type="EMBL" id="CAK0862022.1"/>
    </source>
</evidence>
<keyword evidence="5" id="KW-0067">ATP-binding</keyword>
<name>A0ABN9UPY3_9DINO</name>
<evidence type="ECO:0000256" key="3">
    <source>
        <dbReference type="ARBA" id="ARBA00022741"/>
    </source>
</evidence>
<evidence type="ECO:0000256" key="4">
    <source>
        <dbReference type="ARBA" id="ARBA00022777"/>
    </source>
</evidence>
<feature type="region of interest" description="Disordered" evidence="6">
    <location>
        <begin position="304"/>
        <end position="342"/>
    </location>
</feature>
<dbReference type="SMART" id="SM00220">
    <property type="entry name" value="S_TKc"/>
    <property type="match status" value="1"/>
</dbReference>
<dbReference type="InterPro" id="IPR030616">
    <property type="entry name" value="Aur-like"/>
</dbReference>
<proteinExistence type="predicted"/>
<protein>
    <recommendedName>
        <fullName evidence="7">Protein kinase domain-containing protein</fullName>
    </recommendedName>
</protein>
<dbReference type="EMBL" id="CAUYUJ010016116">
    <property type="protein sequence ID" value="CAK0862022.1"/>
    <property type="molecule type" value="Genomic_DNA"/>
</dbReference>
<dbReference type="PANTHER" id="PTHR24350">
    <property type="entry name" value="SERINE/THREONINE-PROTEIN KINASE IAL-RELATED"/>
    <property type="match status" value="1"/>
</dbReference>
<dbReference type="SUPFAM" id="SSF56112">
    <property type="entry name" value="Protein kinase-like (PK-like)"/>
    <property type="match status" value="1"/>
</dbReference>
<dbReference type="Gene3D" id="1.10.510.10">
    <property type="entry name" value="Transferase(Phosphotransferase) domain 1"/>
    <property type="match status" value="1"/>
</dbReference>
<dbReference type="PROSITE" id="PS50011">
    <property type="entry name" value="PROTEIN_KINASE_DOM"/>
    <property type="match status" value="1"/>
</dbReference>
<evidence type="ECO:0000256" key="5">
    <source>
        <dbReference type="ARBA" id="ARBA00022840"/>
    </source>
</evidence>
<keyword evidence="1" id="KW-0723">Serine/threonine-protein kinase</keyword>